<keyword evidence="3 10" id="KW-0132">Cell division</keyword>
<dbReference type="RefSeq" id="XP_022456789.1">
    <property type="nucleotide sequence ID" value="XM_022605308.1"/>
</dbReference>
<comment type="similarity">
    <text evidence="1 10">Belongs to the MPI phosphatase family.</text>
</comment>
<dbReference type="GO" id="GO:0000086">
    <property type="term" value="P:G2/M transition of mitotic cell cycle"/>
    <property type="evidence" value="ECO:0007669"/>
    <property type="project" value="TreeGrafter"/>
</dbReference>
<dbReference type="Proteomes" id="UP000019384">
    <property type="component" value="Unassembled WGS sequence"/>
</dbReference>
<dbReference type="PANTHER" id="PTHR10828:SF17">
    <property type="entry name" value="PROTEIN-TYROSINE-PHOSPHATASE"/>
    <property type="match status" value="1"/>
</dbReference>
<dbReference type="STRING" id="1382522.W6MFT3"/>
<evidence type="ECO:0000256" key="11">
    <source>
        <dbReference type="SAM" id="MobiDB-lite"/>
    </source>
</evidence>
<keyword evidence="5 10" id="KW-0378">Hydrolase</keyword>
<comment type="function">
    <text evidence="10">Tyrosine protein phosphatase which functions as a dosage-dependent inducer of mitotic progression.</text>
</comment>
<dbReference type="PRINTS" id="PR00716">
    <property type="entry name" value="MPIPHPHTASE"/>
</dbReference>
<dbReference type="EMBL" id="HG793125">
    <property type="protein sequence ID" value="CDK24774.1"/>
    <property type="molecule type" value="Genomic_DNA"/>
</dbReference>
<dbReference type="EC" id="3.1.3.48" evidence="2 10"/>
<evidence type="ECO:0000256" key="3">
    <source>
        <dbReference type="ARBA" id="ARBA00022618"/>
    </source>
</evidence>
<dbReference type="GO" id="GO:0110032">
    <property type="term" value="P:positive regulation of G2/MI transition of meiotic cell cycle"/>
    <property type="evidence" value="ECO:0007669"/>
    <property type="project" value="TreeGrafter"/>
</dbReference>
<protein>
    <recommendedName>
        <fullName evidence="9 10">M-phase inducer phosphatase</fullName>
        <ecNumber evidence="2 10">3.1.3.48</ecNumber>
    </recommendedName>
</protein>
<reference evidence="13" key="1">
    <citation type="submission" date="2013-12" db="EMBL/GenBank/DDBJ databases">
        <authorList>
            <person name="Genoscope - CEA"/>
        </authorList>
    </citation>
    <scope>NUCLEOTIDE SEQUENCE</scope>
    <source>
        <strain evidence="13">CBS 1993</strain>
    </source>
</reference>
<dbReference type="InterPro" id="IPR000751">
    <property type="entry name" value="MPI_Phosphatase"/>
</dbReference>
<keyword evidence="14" id="KW-1185">Reference proteome</keyword>
<evidence type="ECO:0000256" key="8">
    <source>
        <dbReference type="ARBA" id="ARBA00051722"/>
    </source>
</evidence>
<evidence type="ECO:0000256" key="7">
    <source>
        <dbReference type="ARBA" id="ARBA00023306"/>
    </source>
</evidence>
<dbReference type="SUPFAM" id="SSF52821">
    <property type="entry name" value="Rhodanese/Cell cycle control phosphatase"/>
    <property type="match status" value="1"/>
</dbReference>
<evidence type="ECO:0000313" key="13">
    <source>
        <dbReference type="EMBL" id="CDK24774.1"/>
    </source>
</evidence>
<evidence type="ECO:0000256" key="6">
    <source>
        <dbReference type="ARBA" id="ARBA00022912"/>
    </source>
</evidence>
<evidence type="ECO:0000256" key="5">
    <source>
        <dbReference type="ARBA" id="ARBA00022801"/>
    </source>
</evidence>
<dbReference type="InterPro" id="IPR036873">
    <property type="entry name" value="Rhodanese-like_dom_sf"/>
</dbReference>
<accession>W6MFT3</accession>
<comment type="catalytic activity">
    <reaction evidence="8 10">
        <text>O-phospho-L-tyrosyl-[protein] + H2O = L-tyrosyl-[protein] + phosphate</text>
        <dbReference type="Rhea" id="RHEA:10684"/>
        <dbReference type="Rhea" id="RHEA-COMP:10136"/>
        <dbReference type="Rhea" id="RHEA-COMP:20101"/>
        <dbReference type="ChEBI" id="CHEBI:15377"/>
        <dbReference type="ChEBI" id="CHEBI:43474"/>
        <dbReference type="ChEBI" id="CHEBI:46858"/>
        <dbReference type="ChEBI" id="CHEBI:61978"/>
        <dbReference type="EC" id="3.1.3.48"/>
    </reaction>
</comment>
<dbReference type="SMART" id="SM00450">
    <property type="entry name" value="RHOD"/>
    <property type="match status" value="1"/>
</dbReference>
<dbReference type="GO" id="GO:0004725">
    <property type="term" value="F:protein tyrosine phosphatase activity"/>
    <property type="evidence" value="ECO:0007669"/>
    <property type="project" value="UniProtKB-UniRule"/>
</dbReference>
<keyword evidence="7 10" id="KW-0131">Cell cycle</keyword>
<evidence type="ECO:0000256" key="1">
    <source>
        <dbReference type="ARBA" id="ARBA00011065"/>
    </source>
</evidence>
<evidence type="ECO:0000256" key="4">
    <source>
        <dbReference type="ARBA" id="ARBA00022776"/>
    </source>
</evidence>
<evidence type="ECO:0000259" key="12">
    <source>
        <dbReference type="PROSITE" id="PS50206"/>
    </source>
</evidence>
<evidence type="ECO:0000313" key="14">
    <source>
        <dbReference type="Proteomes" id="UP000019384"/>
    </source>
</evidence>
<dbReference type="OrthoDB" id="26523at2759"/>
<keyword evidence="6 10" id="KW-0904">Protein phosphatase</keyword>
<dbReference type="GO" id="GO:0005634">
    <property type="term" value="C:nucleus"/>
    <property type="evidence" value="ECO:0007669"/>
    <property type="project" value="TreeGrafter"/>
</dbReference>
<evidence type="ECO:0000256" key="2">
    <source>
        <dbReference type="ARBA" id="ARBA00013064"/>
    </source>
</evidence>
<dbReference type="GO" id="GO:0051301">
    <property type="term" value="P:cell division"/>
    <property type="evidence" value="ECO:0007669"/>
    <property type="project" value="UniProtKB-UniRule"/>
</dbReference>
<dbReference type="Gene3D" id="3.40.250.10">
    <property type="entry name" value="Rhodanese-like domain"/>
    <property type="match status" value="1"/>
</dbReference>
<feature type="region of interest" description="Disordered" evidence="11">
    <location>
        <begin position="237"/>
        <end position="256"/>
    </location>
</feature>
<gene>
    <name evidence="13" type="ORF">KUCA_T00000740001</name>
</gene>
<feature type="compositionally biased region" description="Low complexity" evidence="11">
    <location>
        <begin position="203"/>
        <end position="215"/>
    </location>
</feature>
<feature type="region of interest" description="Disordered" evidence="11">
    <location>
        <begin position="192"/>
        <end position="224"/>
    </location>
</feature>
<dbReference type="GeneID" id="34518177"/>
<feature type="domain" description="Rhodanese" evidence="12">
    <location>
        <begin position="357"/>
        <end position="472"/>
    </location>
</feature>
<dbReference type="InterPro" id="IPR001763">
    <property type="entry name" value="Rhodanese-like_dom"/>
</dbReference>
<dbReference type="PANTHER" id="PTHR10828">
    <property type="entry name" value="M-PHASE INDUCER PHOSPHATASE DUAL SPECIFICITY PHOSPHATASE CDC25"/>
    <property type="match status" value="1"/>
</dbReference>
<dbReference type="GO" id="GO:0010971">
    <property type="term" value="P:positive regulation of G2/M transition of mitotic cell cycle"/>
    <property type="evidence" value="ECO:0007669"/>
    <property type="project" value="TreeGrafter"/>
</dbReference>
<dbReference type="CDD" id="cd01530">
    <property type="entry name" value="Cdc25"/>
    <property type="match status" value="1"/>
</dbReference>
<dbReference type="AlphaFoldDB" id="W6MFT3"/>
<dbReference type="GO" id="GO:0005737">
    <property type="term" value="C:cytoplasm"/>
    <property type="evidence" value="ECO:0007669"/>
    <property type="project" value="TreeGrafter"/>
</dbReference>
<feature type="region of interest" description="Disordered" evidence="11">
    <location>
        <begin position="591"/>
        <end position="627"/>
    </location>
</feature>
<sequence>MDIDSPRKNCLFAGEADSFLTESPSFLPPHMVKQSGKSRPDFLSFKRSQTSQGIITTSTLKRPLQLSPRFDSPTCTLAADLSQNFHIDQHEKRDIPTPKRYLFGGSQAQSQSERAPLGPVSTNRKINSRMNSISSLGSTNSIFSFQSQSTCSSQSSISIFEETESKMVPPAPSYRKLLRRANTVSVRSSSLSNISAFQPNRGQQNLQQSQQSQKSQENHSDEDLDALCIPSPVVERDISIDNSDGDDSANNSIGSPLQHRLNAKLRLFENKPSNKARRTHSMFQTPQELYVGPAQVNSISNDICGLSFKPAVDPPFVRAANSVLPSTKIRTFMVQDDLIPRIDTLQFVDILQGKHEGFDSFVVVDCRFEYEYRGGHIDGSVNITSQTDLEKNFLTEGVKAHRPGKGSNANGTKLVIFHCEFSSYRGPLMANHLRNLDRSLNKDNYPYLYYPDVVILQGGYKQFFDQHSELCYPKRYVEMNDSNHIDMCEMELERIRRDFKLNSKSSLKRAMSLNSGVSTHQIHTTTQTGPIGRPSTDIFGKSLDALFENTSSPQRWGARKPQSANATTQFEFKFPLPKIKPAHIRSMTYHQTSLTKSPIRPIDKHVDTPVAERNRLGEQNRFKFPKC</sequence>
<dbReference type="HOGENOM" id="CLU_436184_0_0_1"/>
<organism evidence="13 14">
    <name type="scientific">Kuraishia capsulata CBS 1993</name>
    <dbReference type="NCBI Taxonomy" id="1382522"/>
    <lineage>
        <taxon>Eukaryota</taxon>
        <taxon>Fungi</taxon>
        <taxon>Dikarya</taxon>
        <taxon>Ascomycota</taxon>
        <taxon>Saccharomycotina</taxon>
        <taxon>Pichiomycetes</taxon>
        <taxon>Pichiales</taxon>
        <taxon>Pichiaceae</taxon>
        <taxon>Kuraishia</taxon>
    </lineage>
</organism>
<dbReference type="FunFam" id="3.40.250.10:FF:000021">
    <property type="entry name" value="M-phase inducer phosphatase cdc-25.2"/>
    <property type="match status" value="1"/>
</dbReference>
<evidence type="ECO:0000256" key="10">
    <source>
        <dbReference type="RuleBase" id="RU368028"/>
    </source>
</evidence>
<proteinExistence type="inferred from homology"/>
<name>W6MFT3_9ASCO</name>
<dbReference type="PROSITE" id="PS50206">
    <property type="entry name" value="RHODANESE_3"/>
    <property type="match status" value="1"/>
</dbReference>
<feature type="region of interest" description="Disordered" evidence="11">
    <location>
        <begin position="105"/>
        <end position="125"/>
    </location>
</feature>
<feature type="compositionally biased region" description="Basic and acidic residues" evidence="11">
    <location>
        <begin position="601"/>
        <end position="621"/>
    </location>
</feature>
<keyword evidence="4 10" id="KW-0498">Mitosis</keyword>
<dbReference type="Pfam" id="PF00581">
    <property type="entry name" value="Rhodanese"/>
    <property type="match status" value="1"/>
</dbReference>
<reference evidence="13" key="2">
    <citation type="submission" date="2014-02" db="EMBL/GenBank/DDBJ databases">
        <title>Complete DNA sequence of /Kuraishia capsulata/ illustrates novel genomic features among budding yeasts (/Saccharomycotina/).</title>
        <authorList>
            <person name="Morales L."/>
            <person name="Noel B."/>
            <person name="Porcel B."/>
            <person name="Marcet-Houben M."/>
            <person name="Hullo M-F."/>
            <person name="Sacerdot C."/>
            <person name="Tekaia F."/>
            <person name="Leh-Louis V."/>
            <person name="Despons L."/>
            <person name="Khanna V."/>
            <person name="Aury J-M."/>
            <person name="Barbe V."/>
            <person name="Couloux A."/>
            <person name="Labadie K."/>
            <person name="Pelletier E."/>
            <person name="Souciet J-L."/>
            <person name="Boekhout T."/>
            <person name="Gabaldon T."/>
            <person name="Wincker P."/>
            <person name="Dujon B."/>
        </authorList>
    </citation>
    <scope>NUCLEOTIDE SEQUENCE</scope>
    <source>
        <strain evidence="13">CBS 1993</strain>
    </source>
</reference>
<evidence type="ECO:0000256" key="9">
    <source>
        <dbReference type="ARBA" id="ARBA00067190"/>
    </source>
</evidence>